<accession>A0A1G2MGY4</accession>
<evidence type="ECO:0000313" key="1">
    <source>
        <dbReference type="EMBL" id="OHA23195.1"/>
    </source>
</evidence>
<gene>
    <name evidence="1" type="ORF">A3C72_00040</name>
</gene>
<sequence>MPFINGMQGRAVLGNWARTLISGKFIGRDCNISLVKIADDVDVVVSGDWFVTRMRGLHPKAPDFKLALGQQSKPLRQWEKKELTKIGWEPVSEWVPEPSWKKQGRPNGITFLVCNVPEIILAAVVPPSAVKWTKQFRLWRQRG</sequence>
<evidence type="ECO:0000313" key="2">
    <source>
        <dbReference type="Proteomes" id="UP000177130"/>
    </source>
</evidence>
<dbReference type="AlphaFoldDB" id="A0A1G2MGY4"/>
<comment type="caution">
    <text evidence="1">The sequence shown here is derived from an EMBL/GenBank/DDBJ whole genome shotgun (WGS) entry which is preliminary data.</text>
</comment>
<name>A0A1G2MGY4_9BACT</name>
<dbReference type="EMBL" id="MHRK01000041">
    <property type="protein sequence ID" value="OHA23195.1"/>
    <property type="molecule type" value="Genomic_DNA"/>
</dbReference>
<organism evidence="1 2">
    <name type="scientific">Candidatus Taylorbacteria bacterium RIFCSPHIGHO2_02_FULL_43_32b</name>
    <dbReference type="NCBI Taxonomy" id="1802306"/>
    <lineage>
        <taxon>Bacteria</taxon>
        <taxon>Candidatus Tayloriibacteriota</taxon>
    </lineage>
</organism>
<proteinExistence type="predicted"/>
<dbReference type="Proteomes" id="UP000177130">
    <property type="component" value="Unassembled WGS sequence"/>
</dbReference>
<reference evidence="1 2" key="1">
    <citation type="journal article" date="2016" name="Nat. Commun.">
        <title>Thousands of microbial genomes shed light on interconnected biogeochemical processes in an aquifer system.</title>
        <authorList>
            <person name="Anantharaman K."/>
            <person name="Brown C.T."/>
            <person name="Hug L.A."/>
            <person name="Sharon I."/>
            <person name="Castelle C.J."/>
            <person name="Probst A.J."/>
            <person name="Thomas B.C."/>
            <person name="Singh A."/>
            <person name="Wilkins M.J."/>
            <person name="Karaoz U."/>
            <person name="Brodie E.L."/>
            <person name="Williams K.H."/>
            <person name="Hubbard S.S."/>
            <person name="Banfield J.F."/>
        </authorList>
    </citation>
    <scope>NUCLEOTIDE SEQUENCE [LARGE SCALE GENOMIC DNA]</scope>
</reference>
<protein>
    <submittedName>
        <fullName evidence="1">Uncharacterized protein</fullName>
    </submittedName>
</protein>